<accession>A0A834W5H6</accession>
<keyword evidence="3" id="KW-1185">Reference proteome</keyword>
<evidence type="ECO:0000313" key="2">
    <source>
        <dbReference type="EMBL" id="KAF7810470.1"/>
    </source>
</evidence>
<dbReference type="InterPro" id="IPR053151">
    <property type="entry name" value="RNase_H-like"/>
</dbReference>
<dbReference type="GO" id="GO:0003676">
    <property type="term" value="F:nucleic acid binding"/>
    <property type="evidence" value="ECO:0007669"/>
    <property type="project" value="InterPro"/>
</dbReference>
<dbReference type="Proteomes" id="UP000634136">
    <property type="component" value="Unassembled WGS sequence"/>
</dbReference>
<dbReference type="GO" id="GO:0004523">
    <property type="term" value="F:RNA-DNA hybrid ribonuclease activity"/>
    <property type="evidence" value="ECO:0007669"/>
    <property type="project" value="InterPro"/>
</dbReference>
<sequence>MKENWLGDEHWNFNIAMFTERVRKWNVDGFGHIGKWKRELLARLDGIQKSHNLSHNPFLERLESDLHNQLTEVLKQEEVLWYQKLWGQWLREGDRNTRNRLARWKRNCLSLAGQVTLAKSVISDVPYYAMQSTRIPQVTCSEVESYNVLRGKYGRGVNWIKRFEAKNQDLILWKNIAKLGPSVQIQQRWNVANGTKVAFWKDVWGNHGAPILQQASVIHSENIVNRSVASYGSDSGGGWKEWELELFLDQDSINKVLSEMPPNPVRGSDKLCWGVVELEGHGSVENKVVSVASSSLAIGYKLEDCHHAVKMWKELVHPSKMALFYSTYFNAWINLSWGSNLSKFEGVDWTQIWSMGMWMLWYWRNKAFFEEGFSRPSNAHLRVMDYVKEVNNAIDIFDMSRDQVNRQEVLVAWEKSSEGWIKINFDGAVKTSEGKTEAWGAFEGIKLARDMGYKKIILESDSKCLINSIMFGSNNIMEVSSIIQEILLMLKDFDDVRLQHRWRESNSCADFLANLGTSSPSVRCILHYPPSGMDALMLADVIGIQVPRVISS</sequence>
<dbReference type="PANTHER" id="PTHR47723">
    <property type="entry name" value="OS05G0353850 PROTEIN"/>
    <property type="match status" value="1"/>
</dbReference>
<dbReference type="InterPro" id="IPR002156">
    <property type="entry name" value="RNaseH_domain"/>
</dbReference>
<feature type="domain" description="RNase H type-1" evidence="1">
    <location>
        <begin position="431"/>
        <end position="515"/>
    </location>
</feature>
<dbReference type="CDD" id="cd06222">
    <property type="entry name" value="RNase_H_like"/>
    <property type="match status" value="1"/>
</dbReference>
<comment type="caution">
    <text evidence="2">The sequence shown here is derived from an EMBL/GenBank/DDBJ whole genome shotgun (WGS) entry which is preliminary data.</text>
</comment>
<dbReference type="EMBL" id="JAAIUW010000011">
    <property type="protein sequence ID" value="KAF7810470.1"/>
    <property type="molecule type" value="Genomic_DNA"/>
</dbReference>
<proteinExistence type="predicted"/>
<dbReference type="InterPro" id="IPR036397">
    <property type="entry name" value="RNaseH_sf"/>
</dbReference>
<dbReference type="SUPFAM" id="SSF53098">
    <property type="entry name" value="Ribonuclease H-like"/>
    <property type="match status" value="1"/>
</dbReference>
<dbReference type="PANTHER" id="PTHR47723:SF13">
    <property type="entry name" value="PUTATIVE-RELATED"/>
    <property type="match status" value="1"/>
</dbReference>
<reference evidence="2" key="1">
    <citation type="submission" date="2020-09" db="EMBL/GenBank/DDBJ databases">
        <title>Genome-Enabled Discovery of Anthraquinone Biosynthesis in Senna tora.</title>
        <authorList>
            <person name="Kang S.-H."/>
            <person name="Pandey R.P."/>
            <person name="Lee C.-M."/>
            <person name="Sim J.-S."/>
            <person name="Jeong J.-T."/>
            <person name="Choi B.-S."/>
            <person name="Jung M."/>
            <person name="Ginzburg D."/>
            <person name="Zhao K."/>
            <person name="Won S.Y."/>
            <person name="Oh T.-J."/>
            <person name="Yu Y."/>
            <person name="Kim N.-H."/>
            <person name="Lee O.R."/>
            <person name="Lee T.-H."/>
            <person name="Bashyal P."/>
            <person name="Kim T.-S."/>
            <person name="Lee W.-H."/>
            <person name="Kawkins C."/>
            <person name="Kim C.-K."/>
            <person name="Kim J.S."/>
            <person name="Ahn B.O."/>
            <person name="Rhee S.Y."/>
            <person name="Sohng J.K."/>
        </authorList>
    </citation>
    <scope>NUCLEOTIDE SEQUENCE</scope>
    <source>
        <tissue evidence="2">Leaf</tissue>
    </source>
</reference>
<dbReference type="InterPro" id="IPR044730">
    <property type="entry name" value="RNase_H-like_dom_plant"/>
</dbReference>
<dbReference type="AlphaFoldDB" id="A0A834W5H6"/>
<evidence type="ECO:0000259" key="1">
    <source>
        <dbReference type="Pfam" id="PF13456"/>
    </source>
</evidence>
<dbReference type="Pfam" id="PF13456">
    <property type="entry name" value="RVT_3"/>
    <property type="match status" value="1"/>
</dbReference>
<name>A0A834W5H6_9FABA</name>
<dbReference type="OrthoDB" id="1436613at2759"/>
<dbReference type="Gene3D" id="3.30.420.10">
    <property type="entry name" value="Ribonuclease H-like superfamily/Ribonuclease H"/>
    <property type="match status" value="1"/>
</dbReference>
<dbReference type="InterPro" id="IPR012337">
    <property type="entry name" value="RNaseH-like_sf"/>
</dbReference>
<protein>
    <submittedName>
        <fullName evidence="2">Ribonuclease H</fullName>
    </submittedName>
</protein>
<organism evidence="2 3">
    <name type="scientific">Senna tora</name>
    <dbReference type="NCBI Taxonomy" id="362788"/>
    <lineage>
        <taxon>Eukaryota</taxon>
        <taxon>Viridiplantae</taxon>
        <taxon>Streptophyta</taxon>
        <taxon>Embryophyta</taxon>
        <taxon>Tracheophyta</taxon>
        <taxon>Spermatophyta</taxon>
        <taxon>Magnoliopsida</taxon>
        <taxon>eudicotyledons</taxon>
        <taxon>Gunneridae</taxon>
        <taxon>Pentapetalae</taxon>
        <taxon>rosids</taxon>
        <taxon>fabids</taxon>
        <taxon>Fabales</taxon>
        <taxon>Fabaceae</taxon>
        <taxon>Caesalpinioideae</taxon>
        <taxon>Cassia clade</taxon>
        <taxon>Senna</taxon>
    </lineage>
</organism>
<evidence type="ECO:0000313" key="3">
    <source>
        <dbReference type="Proteomes" id="UP000634136"/>
    </source>
</evidence>
<gene>
    <name evidence="2" type="ORF">G2W53_037213</name>
</gene>